<dbReference type="InterPro" id="IPR036515">
    <property type="entry name" value="Transposase_17_sf"/>
</dbReference>
<evidence type="ECO:0000313" key="3">
    <source>
        <dbReference type="Proteomes" id="UP000178996"/>
    </source>
</evidence>
<feature type="domain" description="Transposase IS200-like" evidence="1">
    <location>
        <begin position="4"/>
        <end position="137"/>
    </location>
</feature>
<dbReference type="PANTHER" id="PTHR34322:SF2">
    <property type="entry name" value="TRANSPOSASE IS200-LIKE DOMAIN-CONTAINING PROTEIN"/>
    <property type="match status" value="1"/>
</dbReference>
<organism evidence="2 3">
    <name type="scientific">Candidatus Ryanbacteria bacterium RIFCSPLOWO2_12_FULL_47_9c</name>
    <dbReference type="NCBI Taxonomy" id="1802131"/>
    <lineage>
        <taxon>Bacteria</taxon>
        <taxon>Candidatus Ryaniibacteriota</taxon>
    </lineage>
</organism>
<reference evidence="2 3" key="1">
    <citation type="journal article" date="2016" name="Nat. Commun.">
        <title>Thousands of microbial genomes shed light on interconnected biogeochemical processes in an aquifer system.</title>
        <authorList>
            <person name="Anantharaman K."/>
            <person name="Brown C.T."/>
            <person name="Hug L.A."/>
            <person name="Sharon I."/>
            <person name="Castelle C.J."/>
            <person name="Probst A.J."/>
            <person name="Thomas B.C."/>
            <person name="Singh A."/>
            <person name="Wilkins M.J."/>
            <person name="Karaoz U."/>
            <person name="Brodie E.L."/>
            <person name="Williams K.H."/>
            <person name="Hubbard S.S."/>
            <person name="Banfield J.F."/>
        </authorList>
    </citation>
    <scope>NUCLEOTIDE SEQUENCE [LARGE SCALE GENOMIC DNA]</scope>
</reference>
<dbReference type="SMART" id="SM01321">
    <property type="entry name" value="Y1_Tnp"/>
    <property type="match status" value="1"/>
</dbReference>
<dbReference type="PANTHER" id="PTHR34322">
    <property type="entry name" value="TRANSPOSASE, Y1_TNP DOMAIN-CONTAINING"/>
    <property type="match status" value="1"/>
</dbReference>
<comment type="caution">
    <text evidence="2">The sequence shown here is derived from an EMBL/GenBank/DDBJ whole genome shotgun (WGS) entry which is preliminary data.</text>
</comment>
<evidence type="ECO:0000259" key="1">
    <source>
        <dbReference type="SMART" id="SM01321"/>
    </source>
</evidence>
<dbReference type="AlphaFoldDB" id="A0A1G2H3H0"/>
<dbReference type="GO" id="GO:0006313">
    <property type="term" value="P:DNA transposition"/>
    <property type="evidence" value="ECO:0007669"/>
    <property type="project" value="InterPro"/>
</dbReference>
<dbReference type="Gene3D" id="3.30.70.1290">
    <property type="entry name" value="Transposase IS200-like"/>
    <property type="match status" value="1"/>
</dbReference>
<dbReference type="InterPro" id="IPR002686">
    <property type="entry name" value="Transposase_17"/>
</dbReference>
<sequence length="216" mass="25635">MRFAPGEFYHIVNRGVDGKIVFPQRSDYERFLKGLHMFNSPRPCQLRDISSTEIRSQGERLVDMLSYCLMKDHTHLSMRAKSPQKASLFLQKIFIGYTMYFNTKYERRGVLFQGKAKAVPVKRGEHLDHLFRYIHLNPLDYIDRRWREHGVRNTASIRKAILEYPWSSMRAIIGEREDPILNHELLRQLVPPKKEFLQDLLSWVSGDPISVWDEWE</sequence>
<dbReference type="GO" id="GO:0003677">
    <property type="term" value="F:DNA binding"/>
    <property type="evidence" value="ECO:0007669"/>
    <property type="project" value="InterPro"/>
</dbReference>
<accession>A0A1G2H3H0</accession>
<name>A0A1G2H3H0_9BACT</name>
<proteinExistence type="predicted"/>
<protein>
    <recommendedName>
        <fullName evidence="1">Transposase IS200-like domain-containing protein</fullName>
    </recommendedName>
</protein>
<evidence type="ECO:0000313" key="2">
    <source>
        <dbReference type="EMBL" id="OGZ56899.1"/>
    </source>
</evidence>
<dbReference type="EMBL" id="MHOB01000040">
    <property type="protein sequence ID" value="OGZ56899.1"/>
    <property type="molecule type" value="Genomic_DNA"/>
</dbReference>
<dbReference type="SUPFAM" id="SSF143422">
    <property type="entry name" value="Transposase IS200-like"/>
    <property type="match status" value="1"/>
</dbReference>
<dbReference type="GO" id="GO:0004803">
    <property type="term" value="F:transposase activity"/>
    <property type="evidence" value="ECO:0007669"/>
    <property type="project" value="InterPro"/>
</dbReference>
<dbReference type="Proteomes" id="UP000178996">
    <property type="component" value="Unassembled WGS sequence"/>
</dbReference>
<gene>
    <name evidence="2" type="ORF">A3G60_03295</name>
</gene>